<feature type="repeat" description="WD" evidence="3">
    <location>
        <begin position="1120"/>
        <end position="1154"/>
    </location>
</feature>
<sequence>MFTETITALTERELMAAPEWFVAHLDELRRVPGSRPASARTLADWAAQIGDAEAPSRPTISRWLSGTTLPTGFRQLELMVVGVREHSRNPPRQVRETLLRAGWWRGAYERALAESGRVDAGNGQQPQIVYQGLAPYGRHDAKRFFGRGPAIESLRTRIDAMFRSRAPGVLVVLGPSGIGKSSLLAAGLLPALERQGLDSVPEAADWPAAVITPGPDPLAALAEAFGPPGHSSSPVVDTEASAAGRPMFLVVDQFEEVFTVDEDRRQRFVTALVDAATPRADSTTPAVPAGPAAVVLIACRNDFYPDLRRLAPLKSALDAPFNLDPLTSDELSEAIKEPARRAGITIGNDLVTRLLADSGVISGGTVDGQLPLISHVLALMNQSGPMTVRAYERVGGLDGAVAHTATQAWERLQAAGVGDTALALLVRMVRVGDHHSQDTHQRLDRHDVVPLEGPTAQALDVLAAARLITVGEDTVQITHEALWRAWPLLRDAIDSERTDHVRRQAIDRSARIWDGAGRPDEQLYRGTLLSDAHRVTTRSASGAVSVTGITREFLAAADEQERRFARRRHRVRGAVTAVVAVIAALAVIAGHQAVTRYQSQQRAILAEVKAHAKALQPTDPSMAAQLYLAAYQRQPDPALYTTLLDTQNQPLAHPLRGHSGVARAVIAGSTVVSGSDDGTIRMWVADQAGTHQPTSTLPVSGPVTGLAVVPGRPVVISSVDNARSDQSVLQAWSVADPRRPTALTPELPSGPAGINALAVSPDGKLLIALDEDGVLGLWNITNPARPVDLGVRLPGASTKVYGSGLVVSPDGTTLTAAGDGGTVARWNITDPARPVPLPALDGGTPRTQAVAISPDGDVLAAGGVAGALRLWDTSDPARPRLIAQPSVDRASSILAAAISPDGTTLAAASSDSSVTLWNIADPTGPIPLGQPLRTDSGRGIGSVQFSPDGNKLIAGSGDGIIRVWSLPQTRLTASSGTAVDLAFRDDGGMLAVGNLDNNSIYLWDTTDPSSPAPVGPPLSQGGALRARGFNVDFAGRDDDVLVSSGGRTIRAWSMQDPRQPTQLGPDLVLPVEVGGQAISPDGRTLAVGGADGATRLFDLTDPTRPMPLNVSLAGTRGEIVAALDFSPDGRTLATAGHDGQVRLWNTSDPTRARAVGAPLVGHTDNIYGLAFSPDGTRLASAGFDHTVRLWDTTDPASARAQGPPLTAQRNVLGEVSWSRDGTTLAAASHDSTVALWNVADPVRPTAIGNPLGGHTDNVYSAAFSPATPSILASGARDQTVLLFNLDVHEAIRRVCAATPDTLTPQAWDAYVSPDESYEPPCADADMVGDDQRSSAAW</sequence>
<dbReference type="InterPro" id="IPR036322">
    <property type="entry name" value="WD40_repeat_dom_sf"/>
</dbReference>
<keyword evidence="1 3" id="KW-0853">WD repeat</keyword>
<evidence type="ECO:0000256" key="4">
    <source>
        <dbReference type="SAM" id="MobiDB-lite"/>
    </source>
</evidence>
<dbReference type="SUPFAM" id="SSF50998">
    <property type="entry name" value="Quinoprotein alcohol dehydrogenase-like"/>
    <property type="match status" value="1"/>
</dbReference>
<comment type="caution">
    <text evidence="6">The sequence shown here is derived from an EMBL/GenBank/DDBJ whole genome shotgun (WGS) entry which is preliminary data.</text>
</comment>
<reference evidence="6 7" key="1">
    <citation type="submission" date="2017-11" db="EMBL/GenBank/DDBJ databases">
        <title>Sequencing the genomes of 1000 actinobacteria strains.</title>
        <authorList>
            <person name="Klenk H.-P."/>
        </authorList>
    </citation>
    <scope>NUCLEOTIDE SEQUENCE [LARGE SCALE GENOMIC DNA]</scope>
    <source>
        <strain evidence="6 7">DSM 44104</strain>
    </source>
</reference>
<dbReference type="InterPro" id="IPR019775">
    <property type="entry name" value="WD40_repeat_CS"/>
</dbReference>
<feature type="repeat" description="WD" evidence="3">
    <location>
        <begin position="940"/>
        <end position="974"/>
    </location>
</feature>
<evidence type="ECO:0000256" key="3">
    <source>
        <dbReference type="PROSITE-ProRule" id="PRU00221"/>
    </source>
</evidence>
<feature type="repeat" description="WD" evidence="3">
    <location>
        <begin position="747"/>
        <end position="782"/>
    </location>
</feature>
<dbReference type="PANTHER" id="PTHR19879:SF9">
    <property type="entry name" value="TRANSCRIPTION INITIATION FACTOR TFIID SUBUNIT 5"/>
    <property type="match status" value="1"/>
</dbReference>
<dbReference type="InterPro" id="IPR027417">
    <property type="entry name" value="P-loop_NTPase"/>
</dbReference>
<dbReference type="Gene3D" id="2.130.10.10">
    <property type="entry name" value="YVTN repeat-like/Quinoprotein amine dehydrogenase"/>
    <property type="match status" value="5"/>
</dbReference>
<dbReference type="InterPro" id="IPR049052">
    <property type="entry name" value="nSTAND1"/>
</dbReference>
<dbReference type="SUPFAM" id="SSF50978">
    <property type="entry name" value="WD40 repeat-like"/>
    <property type="match status" value="2"/>
</dbReference>
<evidence type="ECO:0000256" key="1">
    <source>
        <dbReference type="ARBA" id="ARBA00022574"/>
    </source>
</evidence>
<feature type="repeat" description="WD" evidence="3">
    <location>
        <begin position="655"/>
        <end position="683"/>
    </location>
</feature>
<dbReference type="Proteomes" id="UP000232453">
    <property type="component" value="Unassembled WGS sequence"/>
</dbReference>
<accession>A0AA44UUT9</accession>
<feature type="repeat" description="WD" evidence="3">
    <location>
        <begin position="886"/>
        <end position="919"/>
    </location>
</feature>
<dbReference type="SUPFAM" id="SSF52540">
    <property type="entry name" value="P-loop containing nucleoside triphosphate hydrolases"/>
    <property type="match status" value="1"/>
</dbReference>
<feature type="repeat" description="WD" evidence="3">
    <location>
        <begin position="1251"/>
        <end position="1293"/>
    </location>
</feature>
<dbReference type="SMART" id="SM00320">
    <property type="entry name" value="WD40"/>
    <property type="match status" value="13"/>
</dbReference>
<dbReference type="InterPro" id="IPR001680">
    <property type="entry name" value="WD40_rpt"/>
</dbReference>
<gene>
    <name evidence="6" type="ORF">ATL51_0240</name>
</gene>
<evidence type="ECO:0000256" key="2">
    <source>
        <dbReference type="ARBA" id="ARBA00022737"/>
    </source>
</evidence>
<feature type="repeat" description="WD" evidence="3">
    <location>
        <begin position="1159"/>
        <end position="1200"/>
    </location>
</feature>
<organism evidence="6 7">
    <name type="scientific">Pseudonocardia alni</name>
    <name type="common">Amycolata alni</name>
    <dbReference type="NCBI Taxonomy" id="33907"/>
    <lineage>
        <taxon>Bacteria</taxon>
        <taxon>Bacillati</taxon>
        <taxon>Actinomycetota</taxon>
        <taxon>Actinomycetes</taxon>
        <taxon>Pseudonocardiales</taxon>
        <taxon>Pseudonocardiaceae</taxon>
        <taxon>Pseudonocardia</taxon>
    </lineage>
</organism>
<feature type="repeat" description="WD" evidence="3">
    <location>
        <begin position="840"/>
        <end position="881"/>
    </location>
</feature>
<evidence type="ECO:0000313" key="7">
    <source>
        <dbReference type="Proteomes" id="UP000232453"/>
    </source>
</evidence>
<feature type="domain" description="Novel STAND NTPase 1" evidence="5">
    <location>
        <begin position="130"/>
        <end position="520"/>
    </location>
</feature>
<dbReference type="RefSeq" id="WP_100877329.1">
    <property type="nucleotide sequence ID" value="NZ_JBICSI010000009.1"/>
</dbReference>
<feature type="repeat" description="WD" evidence="3">
    <location>
        <begin position="1205"/>
        <end position="1238"/>
    </location>
</feature>
<evidence type="ECO:0000259" key="5">
    <source>
        <dbReference type="Pfam" id="PF20703"/>
    </source>
</evidence>
<dbReference type="InterPro" id="IPR020472">
    <property type="entry name" value="WD40_PAC1"/>
</dbReference>
<dbReference type="InterPro" id="IPR015943">
    <property type="entry name" value="WD40/YVTN_repeat-like_dom_sf"/>
</dbReference>
<dbReference type="PROSITE" id="PS00678">
    <property type="entry name" value="WD_REPEATS_1"/>
    <property type="match status" value="3"/>
</dbReference>
<dbReference type="PROSITE" id="PS50082">
    <property type="entry name" value="WD_REPEATS_2"/>
    <property type="match status" value="9"/>
</dbReference>
<name>A0AA44UUT9_PSEA5</name>
<dbReference type="Pfam" id="PF20703">
    <property type="entry name" value="nSTAND1"/>
    <property type="match status" value="1"/>
</dbReference>
<dbReference type="PRINTS" id="PR00320">
    <property type="entry name" value="GPROTEINBRPT"/>
</dbReference>
<evidence type="ECO:0000313" key="6">
    <source>
        <dbReference type="EMBL" id="PKB41278.1"/>
    </source>
</evidence>
<dbReference type="PANTHER" id="PTHR19879">
    <property type="entry name" value="TRANSCRIPTION INITIATION FACTOR TFIID"/>
    <property type="match status" value="1"/>
</dbReference>
<keyword evidence="2" id="KW-0677">Repeat</keyword>
<dbReference type="PROSITE" id="PS50294">
    <property type="entry name" value="WD_REPEATS_REGION"/>
    <property type="match status" value="5"/>
</dbReference>
<dbReference type="InterPro" id="IPR011047">
    <property type="entry name" value="Quinoprotein_ADH-like_sf"/>
</dbReference>
<proteinExistence type="predicted"/>
<dbReference type="Pfam" id="PF00400">
    <property type="entry name" value="WD40"/>
    <property type="match status" value="9"/>
</dbReference>
<feature type="region of interest" description="Disordered" evidence="4">
    <location>
        <begin position="1318"/>
        <end position="1337"/>
    </location>
</feature>
<protein>
    <submittedName>
        <fullName evidence="6">WD40 repeat protein</fullName>
    </submittedName>
</protein>
<dbReference type="CDD" id="cd00200">
    <property type="entry name" value="WD40"/>
    <property type="match status" value="1"/>
</dbReference>
<dbReference type="EMBL" id="PHUJ01000002">
    <property type="protein sequence ID" value="PKB41278.1"/>
    <property type="molecule type" value="Genomic_DNA"/>
</dbReference>